<accession>A0ABT2H5H6</accession>
<feature type="transmembrane region" description="Helical" evidence="6">
    <location>
        <begin position="160"/>
        <end position="181"/>
    </location>
</feature>
<feature type="transmembrane region" description="Helical" evidence="6">
    <location>
        <begin position="271"/>
        <end position="290"/>
    </location>
</feature>
<comment type="subcellular location">
    <subcellularLocation>
        <location evidence="1">Cell membrane</location>
        <topology evidence="1">Multi-pass membrane protein</topology>
    </subcellularLocation>
</comment>
<feature type="transmembrane region" description="Helical" evidence="6">
    <location>
        <begin position="52"/>
        <end position="81"/>
    </location>
</feature>
<keyword evidence="5 6" id="KW-0472">Membrane</keyword>
<keyword evidence="8" id="KW-1185">Reference proteome</keyword>
<evidence type="ECO:0000313" key="7">
    <source>
        <dbReference type="EMBL" id="MCS5735181.1"/>
    </source>
</evidence>
<evidence type="ECO:0000256" key="4">
    <source>
        <dbReference type="ARBA" id="ARBA00022989"/>
    </source>
</evidence>
<evidence type="ECO:0000256" key="2">
    <source>
        <dbReference type="ARBA" id="ARBA00022475"/>
    </source>
</evidence>
<dbReference type="EMBL" id="JANLCJ010000005">
    <property type="protein sequence ID" value="MCS5735181.1"/>
    <property type="molecule type" value="Genomic_DNA"/>
</dbReference>
<dbReference type="PANTHER" id="PTHR32196:SF72">
    <property type="entry name" value="RIBOSE IMPORT PERMEASE PROTEIN RBSC"/>
    <property type="match status" value="1"/>
</dbReference>
<evidence type="ECO:0000256" key="6">
    <source>
        <dbReference type="SAM" id="Phobius"/>
    </source>
</evidence>
<feature type="transmembrane region" description="Helical" evidence="6">
    <location>
        <begin position="93"/>
        <end position="116"/>
    </location>
</feature>
<dbReference type="Pfam" id="PF02653">
    <property type="entry name" value="BPD_transp_2"/>
    <property type="match status" value="1"/>
</dbReference>
<feature type="transmembrane region" description="Helical" evidence="6">
    <location>
        <begin position="12"/>
        <end position="32"/>
    </location>
</feature>
<keyword evidence="2" id="KW-1003">Cell membrane</keyword>
<evidence type="ECO:0000256" key="3">
    <source>
        <dbReference type="ARBA" id="ARBA00022692"/>
    </source>
</evidence>
<reference evidence="7" key="1">
    <citation type="submission" date="2022-08" db="EMBL/GenBank/DDBJ databases">
        <authorList>
            <person name="Deng Y."/>
            <person name="Han X.-F."/>
            <person name="Zhang Y.-Q."/>
        </authorList>
    </citation>
    <scope>NUCLEOTIDE SEQUENCE</scope>
    <source>
        <strain evidence="7">CPCC 203386</strain>
    </source>
</reference>
<dbReference type="RefSeq" id="WP_259540089.1">
    <property type="nucleotide sequence ID" value="NZ_JANLCJ010000005.1"/>
</dbReference>
<feature type="transmembrane region" description="Helical" evidence="6">
    <location>
        <begin position="246"/>
        <end position="264"/>
    </location>
</feature>
<feature type="transmembrane region" description="Helical" evidence="6">
    <location>
        <begin position="122"/>
        <end position="140"/>
    </location>
</feature>
<dbReference type="PANTHER" id="PTHR32196">
    <property type="entry name" value="ABC TRANSPORTER PERMEASE PROTEIN YPHD-RELATED-RELATED"/>
    <property type="match status" value="1"/>
</dbReference>
<keyword evidence="3 6" id="KW-0812">Transmembrane</keyword>
<dbReference type="Proteomes" id="UP001165586">
    <property type="component" value="Unassembled WGS sequence"/>
</dbReference>
<gene>
    <name evidence="7" type="ORF">N1032_15650</name>
</gene>
<feature type="transmembrane region" description="Helical" evidence="6">
    <location>
        <begin position="213"/>
        <end position="234"/>
    </location>
</feature>
<keyword evidence="4 6" id="KW-1133">Transmembrane helix</keyword>
<evidence type="ECO:0000256" key="5">
    <source>
        <dbReference type="ARBA" id="ARBA00023136"/>
    </source>
</evidence>
<dbReference type="CDD" id="cd06579">
    <property type="entry name" value="TM_PBP1_transp_AraH_like"/>
    <property type="match status" value="1"/>
</dbReference>
<organism evidence="7 8">
    <name type="scientific">Herbiconiux daphne</name>
    <dbReference type="NCBI Taxonomy" id="2970914"/>
    <lineage>
        <taxon>Bacteria</taxon>
        <taxon>Bacillati</taxon>
        <taxon>Actinomycetota</taxon>
        <taxon>Actinomycetes</taxon>
        <taxon>Micrococcales</taxon>
        <taxon>Microbacteriaceae</taxon>
        <taxon>Herbiconiux</taxon>
    </lineage>
</organism>
<dbReference type="InterPro" id="IPR001851">
    <property type="entry name" value="ABC_transp_permease"/>
</dbReference>
<evidence type="ECO:0000313" key="8">
    <source>
        <dbReference type="Proteomes" id="UP001165586"/>
    </source>
</evidence>
<comment type="caution">
    <text evidence="7">The sequence shown here is derived from an EMBL/GenBank/DDBJ whole genome shotgun (WGS) entry which is preliminary data.</text>
</comment>
<name>A0ABT2H5H6_9MICO</name>
<sequence length="319" mass="32730">MSGRNNVVVRGLKGVALPIGGIIVLLLLFSLLAPSFFQPNTAVTILRESSALLVVAIGMTFVVLMGSIDLSVGATVTLAGLVSATVAKDGSWVVAILAGIAVGVIVGLANGIIFAYAKVPSFLTTLGMSLVVGGIGLWFVGGRPVQVFNLDFTNISQGRFLFGLPNIALWAILLWLIISYVGAKTRFGRYTFAIGGAEVVSGLAGIPIRRMKLWVLVLSGVMAAIAGVLLASRIGAATPGMGDRLTLDSIAAVVIGGTALTGGVGGVHRTILGVLVITTLSVGLNTMGVAPYLQDIIQGAVVILAVALTLDRSKLTVIK</sequence>
<protein>
    <submittedName>
        <fullName evidence="7">ABC transporter permease</fullName>
    </submittedName>
</protein>
<evidence type="ECO:0000256" key="1">
    <source>
        <dbReference type="ARBA" id="ARBA00004651"/>
    </source>
</evidence>
<proteinExistence type="predicted"/>